<proteinExistence type="predicted"/>
<dbReference type="AlphaFoldDB" id="A0A9J5Z6G0"/>
<sequence length="141" mass="16377">MEWFKEGERNTKFFHTIVKGRRSRLRVNIIQNEEGEWLEDQEDIAAASMEFYAKQFTRQPANKDYEMLNELPHVVTSDKNEELQRMPMMEEVKSADMGLNRNSVEGPDGMTGAFYQCAWDIIGEDIHNMAEAFFCGAELQS</sequence>
<dbReference type="OrthoDB" id="1306279at2759"/>
<dbReference type="Proteomes" id="UP000824120">
    <property type="component" value="Chromosome 4"/>
</dbReference>
<gene>
    <name evidence="1" type="ORF">H5410_019746</name>
</gene>
<keyword evidence="2" id="KW-1185">Reference proteome</keyword>
<evidence type="ECO:0000313" key="1">
    <source>
        <dbReference type="EMBL" id="KAG5608465.1"/>
    </source>
</evidence>
<comment type="caution">
    <text evidence="1">The sequence shown here is derived from an EMBL/GenBank/DDBJ whole genome shotgun (WGS) entry which is preliminary data.</text>
</comment>
<protein>
    <submittedName>
        <fullName evidence="1">Uncharacterized protein</fullName>
    </submittedName>
</protein>
<name>A0A9J5Z6G0_SOLCO</name>
<dbReference type="EMBL" id="JACXVP010000004">
    <property type="protein sequence ID" value="KAG5608465.1"/>
    <property type="molecule type" value="Genomic_DNA"/>
</dbReference>
<accession>A0A9J5Z6G0</accession>
<organism evidence="1 2">
    <name type="scientific">Solanum commersonii</name>
    <name type="common">Commerson's wild potato</name>
    <name type="synonym">Commerson's nightshade</name>
    <dbReference type="NCBI Taxonomy" id="4109"/>
    <lineage>
        <taxon>Eukaryota</taxon>
        <taxon>Viridiplantae</taxon>
        <taxon>Streptophyta</taxon>
        <taxon>Embryophyta</taxon>
        <taxon>Tracheophyta</taxon>
        <taxon>Spermatophyta</taxon>
        <taxon>Magnoliopsida</taxon>
        <taxon>eudicotyledons</taxon>
        <taxon>Gunneridae</taxon>
        <taxon>Pentapetalae</taxon>
        <taxon>asterids</taxon>
        <taxon>lamiids</taxon>
        <taxon>Solanales</taxon>
        <taxon>Solanaceae</taxon>
        <taxon>Solanoideae</taxon>
        <taxon>Solaneae</taxon>
        <taxon>Solanum</taxon>
    </lineage>
</organism>
<evidence type="ECO:0000313" key="2">
    <source>
        <dbReference type="Proteomes" id="UP000824120"/>
    </source>
</evidence>
<reference evidence="1 2" key="1">
    <citation type="submission" date="2020-09" db="EMBL/GenBank/DDBJ databases">
        <title>De no assembly of potato wild relative species, Solanum commersonii.</title>
        <authorList>
            <person name="Cho K."/>
        </authorList>
    </citation>
    <scope>NUCLEOTIDE SEQUENCE [LARGE SCALE GENOMIC DNA]</scope>
    <source>
        <strain evidence="1">LZ3.2</strain>
        <tissue evidence="1">Leaf</tissue>
    </source>
</reference>